<dbReference type="Proteomes" id="UP000324831">
    <property type="component" value="Unassembled WGS sequence"/>
</dbReference>
<sequence>MSAAVKGAAALGATAVIVGGTGVGAKFLLDAQEPHCVRLAEPTQDKYGKDYYRYFAESNGSVNDKWWNWVFKNRYEKDKRDSSANKHEPLSKFKDLESGSGVDKSLKKVCGKAYSSNASDVVAKDQVVNDNNKYSEDDIWRYCSIFGNKPKTLKEVSPSVSRDVNKFEKEKETDLIDIEHEKNKKFWEEQDEYFFSLEESEITGNQDSLFKSLHNKKSNRSKNDTVKNTCKLAYKEPKTSSSDSAKVTSDVLLKFCSLKGK</sequence>
<gene>
    <name evidence="1" type="ORF">MHSWG343_10080</name>
</gene>
<proteinExistence type="predicted"/>
<dbReference type="EMBL" id="BIMN01000007">
    <property type="protein sequence ID" value="GCE64000.1"/>
    <property type="molecule type" value="Genomic_DNA"/>
</dbReference>
<reference evidence="1 2" key="1">
    <citation type="submission" date="2019-01" db="EMBL/GenBank/DDBJ databases">
        <title>Draft genome sequences of Candidatus Mycoplasma haemohominis SWG34-3 identified from a patient with pyrexia, anemia and liver dysfunction.</title>
        <authorList>
            <person name="Sekizuka T."/>
            <person name="Hattori N."/>
            <person name="Katano H."/>
            <person name="Takuma T."/>
            <person name="Ito T."/>
            <person name="Arai N."/>
            <person name="Yanai R."/>
            <person name="Ishii S."/>
            <person name="Miura Y."/>
            <person name="Tokunaga T."/>
            <person name="Watanabe H."/>
            <person name="Nomura N."/>
            <person name="Eguchi J."/>
            <person name="Arai T."/>
            <person name="Hasegawa H."/>
            <person name="Nakamaki T."/>
            <person name="Wakita T."/>
            <person name="Niki Y."/>
            <person name="Kuroda M."/>
        </authorList>
    </citation>
    <scope>NUCLEOTIDE SEQUENCE [LARGE SCALE GENOMIC DNA]</scope>
    <source>
        <strain evidence="1">SWG34-3</strain>
    </source>
</reference>
<protein>
    <submittedName>
        <fullName evidence="1">Uncharacterized protein</fullName>
    </submittedName>
</protein>
<evidence type="ECO:0000313" key="1">
    <source>
        <dbReference type="EMBL" id="GCE64000.1"/>
    </source>
</evidence>
<dbReference type="AlphaFoldDB" id="A0A478FVE9"/>
<accession>A0A478FVE9</accession>
<comment type="caution">
    <text evidence="1">The sequence shown here is derived from an EMBL/GenBank/DDBJ whole genome shotgun (WGS) entry which is preliminary data.</text>
</comment>
<name>A0A478FVE9_9MOLU</name>
<organism evidence="1 2">
    <name type="scientific">Candidatus Mycoplasma haematohominis</name>
    <dbReference type="NCBI Taxonomy" id="1494318"/>
    <lineage>
        <taxon>Bacteria</taxon>
        <taxon>Bacillati</taxon>
        <taxon>Mycoplasmatota</taxon>
        <taxon>Mollicutes</taxon>
        <taxon>Mycoplasmataceae</taxon>
        <taxon>Mycoplasma</taxon>
    </lineage>
</organism>
<evidence type="ECO:0000313" key="2">
    <source>
        <dbReference type="Proteomes" id="UP000324831"/>
    </source>
</evidence>